<comment type="caution">
    <text evidence="1">The sequence shown here is derived from an EMBL/GenBank/DDBJ whole genome shotgun (WGS) entry which is preliminary data.</text>
</comment>
<evidence type="ECO:0000313" key="2">
    <source>
        <dbReference type="Proteomes" id="UP000324800"/>
    </source>
</evidence>
<sequence length="212" mass="24602">MFTWKKFLLKFLLGSSLLAMLYLVLGQTATVLLVIYQMIKDCNPSFTQAAIKISTLDIDKDDTDLCFWLTSFARYLIQIYLLFVQLKGNAIEQKQLLEVGFIRAKSKIIAKYIEYIYQGWDDIRSALNGILIYYINLRFGREFDPNHPSYPGFPPQPELIKLSDEQLEEEGTNEGIDSLLFNNVQHGNVPLWLSTELTKGEILNNYWNREDQ</sequence>
<dbReference type="AlphaFoldDB" id="A0A5J4U8I1"/>
<name>A0A5J4U8I1_9EUKA</name>
<reference evidence="1 2" key="1">
    <citation type="submission" date="2019-03" db="EMBL/GenBank/DDBJ databases">
        <title>Single cell metagenomics reveals metabolic interactions within the superorganism composed of flagellate Streblomastix strix and complex community of Bacteroidetes bacteria on its surface.</title>
        <authorList>
            <person name="Treitli S.C."/>
            <person name="Kolisko M."/>
            <person name="Husnik F."/>
            <person name="Keeling P."/>
            <person name="Hampl V."/>
        </authorList>
    </citation>
    <scope>NUCLEOTIDE SEQUENCE [LARGE SCALE GENOMIC DNA]</scope>
    <source>
        <strain evidence="1">ST1C</strain>
    </source>
</reference>
<dbReference type="Proteomes" id="UP000324800">
    <property type="component" value="Unassembled WGS sequence"/>
</dbReference>
<proteinExistence type="predicted"/>
<evidence type="ECO:0000313" key="1">
    <source>
        <dbReference type="EMBL" id="KAA6367186.1"/>
    </source>
</evidence>
<gene>
    <name evidence="1" type="ORF">EZS28_037288</name>
</gene>
<dbReference type="EMBL" id="SNRW01018593">
    <property type="protein sequence ID" value="KAA6367186.1"/>
    <property type="molecule type" value="Genomic_DNA"/>
</dbReference>
<accession>A0A5J4U8I1</accession>
<organism evidence="1 2">
    <name type="scientific">Streblomastix strix</name>
    <dbReference type="NCBI Taxonomy" id="222440"/>
    <lineage>
        <taxon>Eukaryota</taxon>
        <taxon>Metamonada</taxon>
        <taxon>Preaxostyla</taxon>
        <taxon>Oxymonadida</taxon>
        <taxon>Streblomastigidae</taxon>
        <taxon>Streblomastix</taxon>
    </lineage>
</organism>
<protein>
    <submittedName>
        <fullName evidence="1">Uncharacterized protein</fullName>
    </submittedName>
</protein>